<protein>
    <submittedName>
        <fullName evidence="2">Uncharacterized protein</fullName>
    </submittedName>
</protein>
<evidence type="ECO:0000313" key="2">
    <source>
        <dbReference type="EMBL" id="KAF7198124.1"/>
    </source>
</evidence>
<evidence type="ECO:0000256" key="1">
    <source>
        <dbReference type="SAM" id="MobiDB-lite"/>
    </source>
</evidence>
<dbReference type="AlphaFoldDB" id="A0A8H6RVS0"/>
<accession>A0A8H6RVS0</accession>
<gene>
    <name evidence="2" type="ORF">HII31_00480</name>
</gene>
<comment type="caution">
    <text evidence="2">The sequence shown here is derived from an EMBL/GenBank/DDBJ whole genome shotgun (WGS) entry which is preliminary data.</text>
</comment>
<name>A0A8H6RVS0_9PEZI</name>
<dbReference type="EMBL" id="JABCIY010000003">
    <property type="protein sequence ID" value="KAF7198124.1"/>
    <property type="molecule type" value="Genomic_DNA"/>
</dbReference>
<feature type="region of interest" description="Disordered" evidence="1">
    <location>
        <begin position="152"/>
        <end position="176"/>
    </location>
</feature>
<proteinExistence type="predicted"/>
<reference evidence="2" key="1">
    <citation type="submission" date="2020-04" db="EMBL/GenBank/DDBJ databases">
        <title>Draft genome resource of the tomato pathogen Pseudocercospora fuligena.</title>
        <authorList>
            <person name="Zaccaron A."/>
        </authorList>
    </citation>
    <scope>NUCLEOTIDE SEQUENCE</scope>
    <source>
        <strain evidence="2">PF001</strain>
    </source>
</reference>
<sequence>MRWYQKYRPAKSTMEIAHNVELDSSKAVLSTGPSPTGQHAERYATLSSGMIIALRCSYVASYNASAWSGQQSRTPACIGRPPPDLPPVLTSICHLAHAPRQHIRIPLGEDDGWQPYAPCLQPQSAGAVCSTGLPNTTKNHLSLRLKSWPPPEHGQPYLYRPESGSSGLALAHGRDGDLCPTAAQAQAQPFDDL</sequence>
<organism evidence="2 3">
    <name type="scientific">Pseudocercospora fuligena</name>
    <dbReference type="NCBI Taxonomy" id="685502"/>
    <lineage>
        <taxon>Eukaryota</taxon>
        <taxon>Fungi</taxon>
        <taxon>Dikarya</taxon>
        <taxon>Ascomycota</taxon>
        <taxon>Pezizomycotina</taxon>
        <taxon>Dothideomycetes</taxon>
        <taxon>Dothideomycetidae</taxon>
        <taxon>Mycosphaerellales</taxon>
        <taxon>Mycosphaerellaceae</taxon>
        <taxon>Pseudocercospora</taxon>
    </lineage>
</organism>
<dbReference type="Proteomes" id="UP000660729">
    <property type="component" value="Unassembled WGS sequence"/>
</dbReference>
<evidence type="ECO:0000313" key="3">
    <source>
        <dbReference type="Proteomes" id="UP000660729"/>
    </source>
</evidence>
<dbReference type="OrthoDB" id="10661389at2759"/>
<keyword evidence="3" id="KW-1185">Reference proteome</keyword>